<dbReference type="Gene3D" id="3.40.50.1480">
    <property type="entry name" value="Adenosylhomocysteinase-like"/>
    <property type="match status" value="3"/>
</dbReference>
<evidence type="ECO:0000256" key="4">
    <source>
        <dbReference type="ARBA" id="ARBA00022801"/>
    </source>
</evidence>
<dbReference type="FunFam" id="3.40.50.720:FF:000004">
    <property type="entry name" value="Adenosylhomocysteinase"/>
    <property type="match status" value="1"/>
</dbReference>
<sequence>MSTKTVQYVPYKVRDISLAAWGRKEIELAEAEMPGLMALREEYGAEQPLKGARIAGCLHMTIQTAVLIETLVALGADVTWSSCNIFSTQDHAAAAIAAAGIPVYAWKGMNEEEFNWCIEQTLFFGEEREPLNMILDDGGDLTNMVLDEYPELAAAIKGLSEETTTGVHRLYERMNKGTLPMPAINVNDSVTKSKFDNKFGCRESAVDAIRRATDVMLAGKRVVVCGYGDVGKGTAASFKGAGSIVTVTEIDPICALQAAMDGFEVKRLETVLDKADIVITTTGNKDIVRGEHFKVMKDKTIVCNIGHFDNEIQVAWLNENYGDTKDEIKPQVDKYTIDGKDIILLAEGRLVNLGCATGHPSFVMSNSFTNQTLAQIELWKNSDNYKNEVYMLPKHLDEKVAALHLEKIGVELTKLNEEQAEYIGVTVEGPYKPEYYRY</sequence>
<dbReference type="SUPFAM" id="SSF52283">
    <property type="entry name" value="Formate/glycerate dehydrogenase catalytic domain-like"/>
    <property type="match status" value="1"/>
</dbReference>
<feature type="binding site" evidence="6 7">
    <location>
        <position position="61"/>
    </location>
    <ligand>
        <name>substrate</name>
    </ligand>
</feature>
<dbReference type="OrthoDB" id="9802717at2"/>
<dbReference type="RefSeq" id="WP_128759766.1">
    <property type="nucleotide sequence ID" value="NZ_QOVI01000001.1"/>
</dbReference>
<evidence type="ECO:0000256" key="1">
    <source>
        <dbReference type="ARBA" id="ARBA00007122"/>
    </source>
</evidence>
<dbReference type="Proteomes" id="UP000289821">
    <property type="component" value="Unassembled WGS sequence"/>
</dbReference>
<evidence type="ECO:0000256" key="10">
    <source>
        <dbReference type="RuleBase" id="RU004166"/>
    </source>
</evidence>
<gene>
    <name evidence="6" type="primary">ahcY</name>
    <name evidence="12" type="ORF">DSM04_101387</name>
</gene>
<protein>
    <recommendedName>
        <fullName evidence="6">Adenosylhomocysteinase</fullName>
        <ecNumber evidence="6">3.13.2.1</ecNumber>
    </recommendedName>
    <alternativeName>
        <fullName evidence="6">S-adenosyl-L-homocysteine hydrolase</fullName>
        <shortName evidence="6">AdoHcyase</shortName>
    </alternativeName>
</protein>
<keyword evidence="3 6" id="KW-0554">One-carbon metabolism</keyword>
<comment type="subcellular location">
    <subcellularLocation>
        <location evidence="6">Cytoplasm</location>
    </subcellularLocation>
</comment>
<dbReference type="SMART" id="SM00997">
    <property type="entry name" value="AdoHcyase_NAD"/>
    <property type="match status" value="1"/>
</dbReference>
<dbReference type="GO" id="GO:0004013">
    <property type="term" value="F:adenosylhomocysteinase activity"/>
    <property type="evidence" value="ECO:0007669"/>
    <property type="project" value="UniProtKB-UniRule"/>
</dbReference>
<dbReference type="HAMAP" id="MF_00563">
    <property type="entry name" value="AdoHcyase"/>
    <property type="match status" value="1"/>
</dbReference>
<organism evidence="12 13">
    <name type="scientific">Leeuwenhoekiella aestuarii</name>
    <dbReference type="NCBI Taxonomy" id="2249426"/>
    <lineage>
        <taxon>Bacteria</taxon>
        <taxon>Pseudomonadati</taxon>
        <taxon>Bacteroidota</taxon>
        <taxon>Flavobacteriia</taxon>
        <taxon>Flavobacteriales</taxon>
        <taxon>Flavobacteriaceae</taxon>
        <taxon>Leeuwenhoekiella</taxon>
    </lineage>
</organism>
<dbReference type="GO" id="GO:0033353">
    <property type="term" value="P:S-adenosylmethionine cycle"/>
    <property type="evidence" value="ECO:0007669"/>
    <property type="project" value="TreeGrafter"/>
</dbReference>
<dbReference type="AlphaFoldDB" id="A0A4Q0P0B8"/>
<keyword evidence="13" id="KW-1185">Reference proteome</keyword>
<feature type="domain" description="S-adenosyl-L-homocysteine hydrolase NAD binding" evidence="11">
    <location>
        <begin position="197"/>
        <end position="358"/>
    </location>
</feature>
<proteinExistence type="inferred from homology"/>
<reference evidence="12 13" key="1">
    <citation type="submission" date="2018-07" db="EMBL/GenBank/DDBJ databases">
        <title>Leeuwenhoekiella genomics.</title>
        <authorList>
            <person name="Tahon G."/>
            <person name="Willems A."/>
        </authorList>
    </citation>
    <scope>NUCLEOTIDE SEQUENCE [LARGE SCALE GENOMIC DNA]</scope>
    <source>
        <strain evidence="12 13">R-50232</strain>
    </source>
</reference>
<dbReference type="GO" id="GO:0005829">
    <property type="term" value="C:cytosol"/>
    <property type="evidence" value="ECO:0007669"/>
    <property type="project" value="TreeGrafter"/>
</dbReference>
<dbReference type="PROSITE" id="PS00738">
    <property type="entry name" value="ADOHCYASE_1"/>
    <property type="match status" value="1"/>
</dbReference>
<comment type="similarity">
    <text evidence="1 6 10">Belongs to the adenosylhomocysteinase family.</text>
</comment>
<evidence type="ECO:0000256" key="9">
    <source>
        <dbReference type="RuleBase" id="RU000548"/>
    </source>
</evidence>
<dbReference type="SMART" id="SM00996">
    <property type="entry name" value="AdoHcyase"/>
    <property type="match status" value="1"/>
</dbReference>
<dbReference type="CDD" id="cd00401">
    <property type="entry name" value="SAHH"/>
    <property type="match status" value="1"/>
</dbReference>
<feature type="binding site" evidence="6 8">
    <location>
        <begin position="163"/>
        <end position="165"/>
    </location>
    <ligand>
        <name>NAD(+)</name>
        <dbReference type="ChEBI" id="CHEBI:57540"/>
    </ligand>
</feature>
<evidence type="ECO:0000313" key="13">
    <source>
        <dbReference type="Proteomes" id="UP000289821"/>
    </source>
</evidence>
<dbReference type="FunFam" id="3.40.50.1480:FF:000004">
    <property type="entry name" value="Adenosylhomocysteinase"/>
    <property type="match status" value="1"/>
</dbReference>
<feature type="binding site" evidence="6">
    <location>
        <begin position="226"/>
        <end position="231"/>
    </location>
    <ligand>
        <name>NAD(+)</name>
        <dbReference type="ChEBI" id="CHEBI:57540"/>
    </ligand>
</feature>
<dbReference type="Pfam" id="PF05221">
    <property type="entry name" value="AdoHcyase"/>
    <property type="match status" value="2"/>
</dbReference>
<evidence type="ECO:0000256" key="3">
    <source>
        <dbReference type="ARBA" id="ARBA00022563"/>
    </source>
</evidence>
<comment type="cofactor">
    <cofactor evidence="6 8 9">
        <name>NAD(+)</name>
        <dbReference type="ChEBI" id="CHEBI:57540"/>
    </cofactor>
    <text evidence="6 8 9">Binds 1 NAD(+) per subunit.</text>
</comment>
<dbReference type="PANTHER" id="PTHR23420">
    <property type="entry name" value="ADENOSYLHOMOCYSTEINASE"/>
    <property type="match status" value="1"/>
</dbReference>
<feature type="binding site" evidence="6 7">
    <location>
        <position position="137"/>
    </location>
    <ligand>
        <name>substrate</name>
    </ligand>
</feature>
<feature type="binding site" evidence="6 7">
    <location>
        <position position="162"/>
    </location>
    <ligand>
        <name>substrate</name>
    </ligand>
</feature>
<keyword evidence="4 6" id="KW-0378">Hydrolase</keyword>
<dbReference type="EC" id="3.13.2.1" evidence="6"/>
<dbReference type="InterPro" id="IPR042172">
    <property type="entry name" value="Adenosylhomocyst_ase-like_sf"/>
</dbReference>
<comment type="caution">
    <text evidence="12">The sequence shown here is derived from an EMBL/GenBank/DDBJ whole genome shotgun (WGS) entry which is preliminary data.</text>
</comment>
<name>A0A4Q0P0B8_9FLAO</name>
<accession>A0A4Q0P0B8</accession>
<dbReference type="InterPro" id="IPR000043">
    <property type="entry name" value="Adenosylhomocysteinase-like"/>
</dbReference>
<keyword evidence="2 6" id="KW-0963">Cytoplasm</keyword>
<comment type="pathway">
    <text evidence="6 9">Amino-acid biosynthesis; L-homocysteine biosynthesis; L-homocysteine from S-adenosyl-L-homocysteine: step 1/1.</text>
</comment>
<dbReference type="InterPro" id="IPR020082">
    <property type="entry name" value="S-Ado-L-homoCys_hydrolase_CS"/>
</dbReference>
<keyword evidence="5 6" id="KW-0520">NAD</keyword>
<evidence type="ECO:0000259" key="11">
    <source>
        <dbReference type="SMART" id="SM00997"/>
    </source>
</evidence>
<feature type="binding site" evidence="6 7">
    <location>
        <position position="192"/>
    </location>
    <ligand>
        <name>substrate</name>
    </ligand>
</feature>
<feature type="binding site" evidence="6 7">
    <location>
        <position position="196"/>
    </location>
    <ligand>
        <name>substrate</name>
    </ligand>
</feature>
<feature type="binding site" evidence="8">
    <location>
        <begin position="228"/>
        <end position="233"/>
    </location>
    <ligand>
        <name>NAD(+)</name>
        <dbReference type="ChEBI" id="CHEBI:57540"/>
    </ligand>
</feature>
<dbReference type="EMBL" id="QOVI01000001">
    <property type="protein sequence ID" value="RXG18198.1"/>
    <property type="molecule type" value="Genomic_DNA"/>
</dbReference>
<evidence type="ECO:0000256" key="7">
    <source>
        <dbReference type="PIRSR" id="PIRSR001109-1"/>
    </source>
</evidence>
<dbReference type="GO" id="GO:0071269">
    <property type="term" value="P:L-homocysteine biosynthetic process"/>
    <property type="evidence" value="ECO:0007669"/>
    <property type="project" value="UniProtKB-UniRule"/>
</dbReference>
<comment type="function">
    <text evidence="6">May play a key role in the regulation of the intracellular concentration of adenosylhomocysteine.</text>
</comment>
<feature type="binding site" evidence="6">
    <location>
        <position position="197"/>
    </location>
    <ligand>
        <name>NAD(+)</name>
        <dbReference type="ChEBI" id="CHEBI:57540"/>
    </ligand>
</feature>
<dbReference type="UniPathway" id="UPA00314">
    <property type="reaction ID" value="UER00076"/>
</dbReference>
<feature type="binding site" evidence="8">
    <location>
        <position position="359"/>
    </location>
    <ligand>
        <name>NAD(+)</name>
        <dbReference type="ChEBI" id="CHEBI:57540"/>
    </ligand>
</feature>
<feature type="binding site" evidence="6">
    <location>
        <position position="284"/>
    </location>
    <ligand>
        <name>NAD(+)</name>
        <dbReference type="ChEBI" id="CHEBI:57540"/>
    </ligand>
</feature>
<dbReference type="PIRSF" id="PIRSF001109">
    <property type="entry name" value="Ad_hcy_hydrolase"/>
    <property type="match status" value="1"/>
</dbReference>
<feature type="binding site" evidence="6 8">
    <location>
        <position position="352"/>
    </location>
    <ligand>
        <name>NAD(+)</name>
        <dbReference type="ChEBI" id="CHEBI:57540"/>
    </ligand>
</feature>
<evidence type="ECO:0000256" key="8">
    <source>
        <dbReference type="PIRSR" id="PIRSR001109-2"/>
    </source>
</evidence>
<dbReference type="InterPro" id="IPR015878">
    <property type="entry name" value="Ado_hCys_hydrolase_NAD-bd"/>
</dbReference>
<dbReference type="NCBIfam" id="NF004005">
    <property type="entry name" value="PRK05476.2-3"/>
    <property type="match status" value="1"/>
</dbReference>
<comment type="catalytic activity">
    <reaction evidence="6 9">
        <text>S-adenosyl-L-homocysteine + H2O = L-homocysteine + adenosine</text>
        <dbReference type="Rhea" id="RHEA:21708"/>
        <dbReference type="ChEBI" id="CHEBI:15377"/>
        <dbReference type="ChEBI" id="CHEBI:16335"/>
        <dbReference type="ChEBI" id="CHEBI:57856"/>
        <dbReference type="ChEBI" id="CHEBI:58199"/>
        <dbReference type="EC" id="3.13.2.1"/>
    </reaction>
</comment>
<feature type="binding site" evidence="6 8">
    <location>
        <begin position="305"/>
        <end position="307"/>
    </location>
    <ligand>
        <name>NAD(+)</name>
        <dbReference type="ChEBI" id="CHEBI:57540"/>
    </ligand>
</feature>
<feature type="binding site" evidence="6 8">
    <location>
        <position position="249"/>
    </location>
    <ligand>
        <name>NAD(+)</name>
        <dbReference type="ChEBI" id="CHEBI:57540"/>
    </ligand>
</feature>
<evidence type="ECO:0000256" key="2">
    <source>
        <dbReference type="ARBA" id="ARBA00022490"/>
    </source>
</evidence>
<dbReference type="InterPro" id="IPR036291">
    <property type="entry name" value="NAD(P)-bd_dom_sf"/>
</dbReference>
<evidence type="ECO:0000256" key="6">
    <source>
        <dbReference type="HAMAP-Rule" id="MF_00563"/>
    </source>
</evidence>
<dbReference type="SUPFAM" id="SSF51735">
    <property type="entry name" value="NAD(P)-binding Rossmann-fold domains"/>
    <property type="match status" value="1"/>
</dbReference>
<evidence type="ECO:0000256" key="5">
    <source>
        <dbReference type="ARBA" id="ARBA00023027"/>
    </source>
</evidence>
<dbReference type="Gene3D" id="3.40.50.720">
    <property type="entry name" value="NAD(P)-binding Rossmann-like Domain"/>
    <property type="match status" value="1"/>
</dbReference>
<dbReference type="NCBIfam" id="TIGR00936">
    <property type="entry name" value="ahcY"/>
    <property type="match status" value="1"/>
</dbReference>
<dbReference type="Pfam" id="PF00670">
    <property type="entry name" value="AdoHcyase_NAD"/>
    <property type="match status" value="1"/>
</dbReference>
<evidence type="ECO:0000313" key="12">
    <source>
        <dbReference type="EMBL" id="RXG18198.1"/>
    </source>
</evidence>
<dbReference type="PROSITE" id="PS00739">
    <property type="entry name" value="ADOHCYASE_2"/>
    <property type="match status" value="1"/>
</dbReference>
<dbReference type="GO" id="GO:0006730">
    <property type="term" value="P:one-carbon metabolic process"/>
    <property type="evidence" value="ECO:0007669"/>
    <property type="project" value="UniProtKB-UniRule"/>
</dbReference>
<dbReference type="PANTHER" id="PTHR23420:SF0">
    <property type="entry name" value="ADENOSYLHOMOCYSTEINASE"/>
    <property type="match status" value="1"/>
</dbReference>